<dbReference type="PANTHER" id="PTHR43685">
    <property type="entry name" value="GLYCOSYLTRANSFERASE"/>
    <property type="match status" value="1"/>
</dbReference>
<evidence type="ECO:0000259" key="1">
    <source>
        <dbReference type="Pfam" id="PF00535"/>
    </source>
</evidence>
<gene>
    <name evidence="2" type="ORF">I5803_12695</name>
</gene>
<evidence type="ECO:0000313" key="3">
    <source>
        <dbReference type="Proteomes" id="UP000651050"/>
    </source>
</evidence>
<accession>A0A931H592</accession>
<evidence type="ECO:0000313" key="2">
    <source>
        <dbReference type="EMBL" id="MBG9388884.1"/>
    </source>
</evidence>
<reference evidence="2" key="1">
    <citation type="submission" date="2020-11" db="EMBL/GenBank/DDBJ databases">
        <title>Bacterial whole genome sequence for Caenimonas sp. DR4.4.</title>
        <authorList>
            <person name="Le V."/>
            <person name="Ko S.-R."/>
            <person name="Ahn C.-Y."/>
            <person name="Oh H.-M."/>
        </authorList>
    </citation>
    <scope>NUCLEOTIDE SEQUENCE</scope>
    <source>
        <strain evidence="2">DR4.4</strain>
    </source>
</reference>
<dbReference type="InterPro" id="IPR050834">
    <property type="entry name" value="Glycosyltransf_2"/>
</dbReference>
<keyword evidence="3" id="KW-1185">Reference proteome</keyword>
<dbReference type="AlphaFoldDB" id="A0A931H592"/>
<dbReference type="InterPro" id="IPR001173">
    <property type="entry name" value="Glyco_trans_2-like"/>
</dbReference>
<dbReference type="Proteomes" id="UP000651050">
    <property type="component" value="Unassembled WGS sequence"/>
</dbReference>
<organism evidence="2 3">
    <name type="scientific">Caenimonas aquaedulcis</name>
    <dbReference type="NCBI Taxonomy" id="2793270"/>
    <lineage>
        <taxon>Bacteria</taxon>
        <taxon>Pseudomonadati</taxon>
        <taxon>Pseudomonadota</taxon>
        <taxon>Betaproteobacteria</taxon>
        <taxon>Burkholderiales</taxon>
        <taxon>Comamonadaceae</taxon>
        <taxon>Caenimonas</taxon>
    </lineage>
</organism>
<dbReference type="SUPFAM" id="SSF53448">
    <property type="entry name" value="Nucleotide-diphospho-sugar transferases"/>
    <property type="match status" value="1"/>
</dbReference>
<dbReference type="Pfam" id="PF00535">
    <property type="entry name" value="Glycos_transf_2"/>
    <property type="match status" value="1"/>
</dbReference>
<dbReference type="EMBL" id="JADWYS010000001">
    <property type="protein sequence ID" value="MBG9388884.1"/>
    <property type="molecule type" value="Genomic_DNA"/>
</dbReference>
<feature type="domain" description="Glycosyltransferase 2-like" evidence="1">
    <location>
        <begin position="8"/>
        <end position="136"/>
    </location>
</feature>
<name>A0A931H592_9BURK</name>
<dbReference type="RefSeq" id="WP_196986709.1">
    <property type="nucleotide sequence ID" value="NZ_JADWYS010000001.1"/>
</dbReference>
<dbReference type="InterPro" id="IPR029044">
    <property type="entry name" value="Nucleotide-diphossugar_trans"/>
</dbReference>
<dbReference type="Gene3D" id="3.90.550.10">
    <property type="entry name" value="Spore Coat Polysaccharide Biosynthesis Protein SpsA, Chain A"/>
    <property type="match status" value="1"/>
</dbReference>
<comment type="caution">
    <text evidence="2">The sequence shown here is derived from an EMBL/GenBank/DDBJ whole genome shotgun (WGS) entry which is preliminary data.</text>
</comment>
<dbReference type="CDD" id="cd00761">
    <property type="entry name" value="Glyco_tranf_GTA_type"/>
    <property type="match status" value="1"/>
</dbReference>
<sequence>MAEPIAFTIIIPTRERADTLAWTLRTVLDQQWPRLNIIVSDNASRDNTREVVESFADSRIRYINTGRRISMSHNWEFALGHVNEGWVGFVGDDDGLLPGALERVARVIEATGARTVVSRWRFYFWPGAAGPANQLMVHCGSGYEVRDSSQWLRRLMDGRVVYHDLPHIYSGGFADVALLRASRNAEGTFFCSMTPDVYSAIALASTHPSYVMIHEPIAVMGVSAHSNGASNFSPNAPPGPSEQFFSEPNIPFHAALGSNRVKSIPIVVYESYLQALHLHGNRLHVRLRDQLILALAQAAPADRAAIRAYCEEILLREDPPQAALPSDARMVLRRLADRLRGLPGLGVRLADLTVDASDYDVRDIQGAARLSRDLYLAERRRGWGRSRRALAALVRRLPWRRG</sequence>
<proteinExistence type="predicted"/>
<dbReference type="PANTHER" id="PTHR43685:SF2">
    <property type="entry name" value="GLYCOSYLTRANSFERASE 2-LIKE DOMAIN-CONTAINING PROTEIN"/>
    <property type="match status" value="1"/>
</dbReference>
<protein>
    <submittedName>
        <fullName evidence="2">Glycosyltransferase family 2 protein</fullName>
    </submittedName>
</protein>